<dbReference type="InterPro" id="IPR004838">
    <property type="entry name" value="NHTrfase_class1_PyrdxlP-BS"/>
</dbReference>
<proteinExistence type="inferred from homology"/>
<dbReference type="Proteomes" id="UP001501116">
    <property type="component" value="Unassembled WGS sequence"/>
</dbReference>
<accession>A0ABP5BAP8</accession>
<organism evidence="9 10">
    <name type="scientific">Amycolatopsis minnesotensis</name>
    <dbReference type="NCBI Taxonomy" id="337894"/>
    <lineage>
        <taxon>Bacteria</taxon>
        <taxon>Bacillati</taxon>
        <taxon>Actinomycetota</taxon>
        <taxon>Actinomycetes</taxon>
        <taxon>Pseudonocardiales</taxon>
        <taxon>Pseudonocardiaceae</taxon>
        <taxon>Amycolatopsis</taxon>
    </lineage>
</organism>
<dbReference type="InterPro" id="IPR004839">
    <property type="entry name" value="Aminotransferase_I/II_large"/>
</dbReference>
<protein>
    <recommendedName>
        <fullName evidence="7">Aminotransferase</fullName>
        <ecNumber evidence="7">2.6.1.-</ecNumber>
    </recommendedName>
</protein>
<dbReference type="InterPro" id="IPR015421">
    <property type="entry name" value="PyrdxlP-dep_Trfase_major"/>
</dbReference>
<dbReference type="EC" id="2.6.1.-" evidence="7"/>
<keyword evidence="4 7" id="KW-0808">Transferase</keyword>
<dbReference type="RefSeq" id="WP_344412407.1">
    <property type="nucleotide sequence ID" value="NZ_BAAANN010000001.1"/>
</dbReference>
<dbReference type="Gene3D" id="3.90.1150.10">
    <property type="entry name" value="Aspartate Aminotransferase, domain 1"/>
    <property type="match status" value="1"/>
</dbReference>
<dbReference type="InterPro" id="IPR015422">
    <property type="entry name" value="PyrdxlP-dep_Trfase_small"/>
</dbReference>
<comment type="similarity">
    <text evidence="2 7">Belongs to the class-I pyridoxal-phosphate-dependent aminotransferase family.</text>
</comment>
<dbReference type="InterPro" id="IPR050596">
    <property type="entry name" value="AspAT/PAT-like"/>
</dbReference>
<evidence type="ECO:0000256" key="1">
    <source>
        <dbReference type="ARBA" id="ARBA00001933"/>
    </source>
</evidence>
<evidence type="ECO:0000259" key="8">
    <source>
        <dbReference type="Pfam" id="PF00155"/>
    </source>
</evidence>
<dbReference type="PROSITE" id="PS00105">
    <property type="entry name" value="AA_TRANSFER_CLASS_1"/>
    <property type="match status" value="1"/>
</dbReference>
<dbReference type="PANTHER" id="PTHR46383">
    <property type="entry name" value="ASPARTATE AMINOTRANSFERASE"/>
    <property type="match status" value="1"/>
</dbReference>
<comment type="cofactor">
    <cofactor evidence="1 7">
        <name>pyridoxal 5'-phosphate</name>
        <dbReference type="ChEBI" id="CHEBI:597326"/>
    </cofactor>
</comment>
<name>A0ABP5BAP8_9PSEU</name>
<dbReference type="CDD" id="cd00609">
    <property type="entry name" value="AAT_like"/>
    <property type="match status" value="1"/>
</dbReference>
<dbReference type="EMBL" id="BAAANN010000001">
    <property type="protein sequence ID" value="GAA1939074.1"/>
    <property type="molecule type" value="Genomic_DNA"/>
</dbReference>
<keyword evidence="5" id="KW-0663">Pyridoxal phosphate</keyword>
<keyword evidence="3 7" id="KW-0032">Aminotransferase</keyword>
<evidence type="ECO:0000256" key="5">
    <source>
        <dbReference type="ARBA" id="ARBA00022898"/>
    </source>
</evidence>
<dbReference type="InterPro" id="IPR015424">
    <property type="entry name" value="PyrdxlP-dep_Trfase"/>
</dbReference>
<comment type="caution">
    <text evidence="9">The sequence shown here is derived from an EMBL/GenBank/DDBJ whole genome shotgun (WGS) entry which is preliminary data.</text>
</comment>
<dbReference type="SUPFAM" id="SSF53383">
    <property type="entry name" value="PLP-dependent transferases"/>
    <property type="match status" value="1"/>
</dbReference>
<dbReference type="Gene3D" id="3.40.640.10">
    <property type="entry name" value="Type I PLP-dependent aspartate aminotransferase-like (Major domain)"/>
    <property type="match status" value="1"/>
</dbReference>
<reference evidence="10" key="1">
    <citation type="journal article" date="2019" name="Int. J. Syst. Evol. Microbiol.">
        <title>The Global Catalogue of Microorganisms (GCM) 10K type strain sequencing project: providing services to taxonomists for standard genome sequencing and annotation.</title>
        <authorList>
            <consortium name="The Broad Institute Genomics Platform"/>
            <consortium name="The Broad Institute Genome Sequencing Center for Infectious Disease"/>
            <person name="Wu L."/>
            <person name="Ma J."/>
        </authorList>
    </citation>
    <scope>NUCLEOTIDE SEQUENCE [LARGE SCALE GENOMIC DNA]</scope>
    <source>
        <strain evidence="10">JCM 14545</strain>
    </source>
</reference>
<keyword evidence="10" id="KW-1185">Reference proteome</keyword>
<evidence type="ECO:0000313" key="10">
    <source>
        <dbReference type="Proteomes" id="UP001501116"/>
    </source>
</evidence>
<sequence length="419" mass="44615">MTAVFATSPNLALDEAVNRLRSEGRSLVHLGFGESQLPVPDFLTARLSAGAQRNAYGPIAGAEDVRAAAAGYFTRRGLATYAAQTVLAPGSKPILFALMAALEGSVILPKPCWVTYEPQARLAGRGVLEVPIPAESGGVPDPDRLPEAIRAHRAAGGDPRILLLTLPDNPTGTYPSRAVVRRLCEIAEEEDLLIISDEIYRDILHEDGAAVTSPAEFVPDRTVVTSGLSKSLALGGWRIGFARFPDTEKGRWLRARVLGVGSEIWSTLAGPMQEVAVHALSEPDEVVAHLSASARLHGSVAAAVHTIVTEAGAVCRKPTGGFYVYPDFEPVRAVLAAKSVTDSASLQEFLIERLGVAVLGGHHLGDVPGCLRFRAATSMLYGGTPAERWAALRDPDPVRLPHVANQLNTLRDAFLRLTA</sequence>
<evidence type="ECO:0000256" key="7">
    <source>
        <dbReference type="RuleBase" id="RU000481"/>
    </source>
</evidence>
<evidence type="ECO:0000256" key="2">
    <source>
        <dbReference type="ARBA" id="ARBA00007441"/>
    </source>
</evidence>
<keyword evidence="6" id="KW-0045">Antibiotic biosynthesis</keyword>
<evidence type="ECO:0000256" key="6">
    <source>
        <dbReference type="ARBA" id="ARBA00023194"/>
    </source>
</evidence>
<evidence type="ECO:0000313" key="9">
    <source>
        <dbReference type="EMBL" id="GAA1939074.1"/>
    </source>
</evidence>
<dbReference type="GO" id="GO:0008483">
    <property type="term" value="F:transaminase activity"/>
    <property type="evidence" value="ECO:0007669"/>
    <property type="project" value="UniProtKB-KW"/>
</dbReference>
<gene>
    <name evidence="9" type="ORF">GCM10009754_02660</name>
</gene>
<dbReference type="Pfam" id="PF00155">
    <property type="entry name" value="Aminotran_1_2"/>
    <property type="match status" value="1"/>
</dbReference>
<feature type="domain" description="Aminotransferase class I/classII large" evidence="8">
    <location>
        <begin position="36"/>
        <end position="376"/>
    </location>
</feature>
<dbReference type="PANTHER" id="PTHR46383:SF1">
    <property type="entry name" value="ASPARTATE AMINOTRANSFERASE"/>
    <property type="match status" value="1"/>
</dbReference>
<evidence type="ECO:0000256" key="4">
    <source>
        <dbReference type="ARBA" id="ARBA00022679"/>
    </source>
</evidence>
<evidence type="ECO:0000256" key="3">
    <source>
        <dbReference type="ARBA" id="ARBA00022576"/>
    </source>
</evidence>